<evidence type="ECO:0000313" key="3">
    <source>
        <dbReference type="Proteomes" id="UP000886520"/>
    </source>
</evidence>
<dbReference type="EMBL" id="JABFUD020000009">
    <property type="protein sequence ID" value="KAI5075788.1"/>
    <property type="molecule type" value="Genomic_DNA"/>
</dbReference>
<protein>
    <submittedName>
        <fullName evidence="2">Uncharacterized protein</fullName>
    </submittedName>
</protein>
<reference evidence="2" key="1">
    <citation type="submission" date="2021-01" db="EMBL/GenBank/DDBJ databases">
        <title>Adiantum capillus-veneris genome.</title>
        <authorList>
            <person name="Fang Y."/>
            <person name="Liao Q."/>
        </authorList>
    </citation>
    <scope>NUCLEOTIDE SEQUENCE</scope>
    <source>
        <strain evidence="2">H3</strain>
        <tissue evidence="2">Leaf</tissue>
    </source>
</reference>
<organism evidence="2 3">
    <name type="scientific">Adiantum capillus-veneris</name>
    <name type="common">Maidenhair fern</name>
    <dbReference type="NCBI Taxonomy" id="13818"/>
    <lineage>
        <taxon>Eukaryota</taxon>
        <taxon>Viridiplantae</taxon>
        <taxon>Streptophyta</taxon>
        <taxon>Embryophyta</taxon>
        <taxon>Tracheophyta</taxon>
        <taxon>Polypodiopsida</taxon>
        <taxon>Polypodiidae</taxon>
        <taxon>Polypodiales</taxon>
        <taxon>Pteridineae</taxon>
        <taxon>Pteridaceae</taxon>
        <taxon>Vittarioideae</taxon>
        <taxon>Adiantum</taxon>
    </lineage>
</organism>
<sequence>MGACAKWLDAWETCIKVWRATGSCRAESGGPGCSAAKSGLNSRRGCTAGDEGLQSGKGGRAAVGWTACEEREVTRAASGHGMRELHGWSTSCIPRASRAEVEGREYGVELQETNRGRPGSGSV</sequence>
<evidence type="ECO:0000256" key="1">
    <source>
        <dbReference type="SAM" id="MobiDB-lite"/>
    </source>
</evidence>
<feature type="compositionally biased region" description="Basic and acidic residues" evidence="1">
    <location>
        <begin position="104"/>
        <end position="115"/>
    </location>
</feature>
<evidence type="ECO:0000313" key="2">
    <source>
        <dbReference type="EMBL" id="KAI5075788.1"/>
    </source>
</evidence>
<comment type="caution">
    <text evidence="2">The sequence shown here is derived from an EMBL/GenBank/DDBJ whole genome shotgun (WGS) entry which is preliminary data.</text>
</comment>
<keyword evidence="3" id="KW-1185">Reference proteome</keyword>
<feature type="region of interest" description="Disordered" evidence="1">
    <location>
        <begin position="104"/>
        <end position="123"/>
    </location>
</feature>
<dbReference type="Proteomes" id="UP000886520">
    <property type="component" value="Chromosome 9"/>
</dbReference>
<proteinExistence type="predicted"/>
<gene>
    <name evidence="2" type="ORF">GOP47_0009864</name>
</gene>
<name>A0A9D4ZHJ0_ADICA</name>
<accession>A0A9D4ZHJ0</accession>
<dbReference type="AlphaFoldDB" id="A0A9D4ZHJ0"/>